<reference evidence="8" key="2">
    <citation type="submission" date="2023-07" db="EMBL/GenBank/DDBJ databases">
        <title>Evaluation of the beneficial properties of pineapple isolates.</title>
        <authorList>
            <person name="Adefiranye O."/>
        </authorList>
    </citation>
    <scope>NUCLEOTIDE SEQUENCE</scope>
    <source>
        <strain evidence="8">PAPLE_T1</strain>
    </source>
</reference>
<dbReference type="Pfam" id="PF05175">
    <property type="entry name" value="MTS"/>
    <property type="match status" value="1"/>
</dbReference>
<accession>A0AAP8PQV1</accession>
<dbReference type="Gene3D" id="1.10.8.10">
    <property type="entry name" value="DNA helicase RuvA subunit, C-terminal domain"/>
    <property type="match status" value="1"/>
</dbReference>
<evidence type="ECO:0000259" key="7">
    <source>
        <dbReference type="Pfam" id="PF17827"/>
    </source>
</evidence>
<dbReference type="EMBL" id="PPQW01000005">
    <property type="protein sequence ID" value="PNZ69211.1"/>
    <property type="molecule type" value="Genomic_DNA"/>
</dbReference>
<dbReference type="InterPro" id="IPR050320">
    <property type="entry name" value="N5-glutamine_MTase"/>
</dbReference>
<dbReference type="PROSITE" id="PS00092">
    <property type="entry name" value="N6_MTASE"/>
    <property type="match status" value="1"/>
</dbReference>
<dbReference type="GO" id="GO:0032259">
    <property type="term" value="P:methylation"/>
    <property type="evidence" value="ECO:0007669"/>
    <property type="project" value="UniProtKB-KW"/>
</dbReference>
<dbReference type="AlphaFoldDB" id="A0AAP8PQV1"/>
<evidence type="ECO:0000313" key="9">
    <source>
        <dbReference type="EMBL" id="PNZ69211.1"/>
    </source>
</evidence>
<dbReference type="GO" id="GO:0003676">
    <property type="term" value="F:nucleic acid binding"/>
    <property type="evidence" value="ECO:0007669"/>
    <property type="project" value="InterPro"/>
</dbReference>
<evidence type="ECO:0000259" key="6">
    <source>
        <dbReference type="Pfam" id="PF05175"/>
    </source>
</evidence>
<dbReference type="PANTHER" id="PTHR18895">
    <property type="entry name" value="HEMK METHYLTRANSFERASE"/>
    <property type="match status" value="1"/>
</dbReference>
<evidence type="ECO:0000313" key="8">
    <source>
        <dbReference type="EMBL" id="MDN4534210.1"/>
    </source>
</evidence>
<dbReference type="SUPFAM" id="SSF53335">
    <property type="entry name" value="S-adenosyl-L-methionine-dependent methyltransferases"/>
    <property type="match status" value="1"/>
</dbReference>
<keyword evidence="3 5" id="KW-0949">S-adenosyl-L-methionine</keyword>
<dbReference type="GeneID" id="64981673"/>
<feature type="binding site" evidence="5">
    <location>
        <begin position="184"/>
        <end position="187"/>
    </location>
    <ligand>
        <name>substrate</name>
    </ligand>
</feature>
<dbReference type="InterPro" id="IPR029063">
    <property type="entry name" value="SAM-dependent_MTases_sf"/>
</dbReference>
<dbReference type="InterPro" id="IPR002052">
    <property type="entry name" value="DNA_methylase_N6_adenine_CS"/>
</dbReference>
<sequence length="282" mass="32395">MVNYKTALETAQQQAQQQGFEASRAEWLLLDCLHWNRTQLIMHLNDEMPESHVKMYEQAVERMLKGEPIQYIVGFQSFYGETFEVTPDCLIPRPETEEVMLYFLEQLNEGERVVDIGTGSGVLPIMLKRLMPSLDVYATDLYQAPLEVAKRNAGHHQVEIQWLKGDVLTPLIERNIKVDGLISNPPYISQNERDVMDQSVIDYEPSQALFAENEGYAIYEKILQQLPQVLNAGAHVVFEIGYHQADYLKQFIQNLYPTIPVNVVKDMNGNDRILAFQWSAES</sequence>
<dbReference type="Gene3D" id="3.40.50.150">
    <property type="entry name" value="Vaccinia Virus protein VP39"/>
    <property type="match status" value="1"/>
</dbReference>
<dbReference type="Pfam" id="PF17827">
    <property type="entry name" value="PrmC_N"/>
    <property type="match status" value="1"/>
</dbReference>
<comment type="caution">
    <text evidence="9">The sequence shown here is derived from an EMBL/GenBank/DDBJ whole genome shotgun (WGS) entry which is preliminary data.</text>
</comment>
<dbReference type="EMBL" id="JAUHQC010000016">
    <property type="protein sequence ID" value="MDN4534210.1"/>
    <property type="molecule type" value="Genomic_DNA"/>
</dbReference>
<keyword evidence="1 5" id="KW-0489">Methyltransferase</keyword>
<dbReference type="InterPro" id="IPR019874">
    <property type="entry name" value="RF_methyltr_PrmC"/>
</dbReference>
<dbReference type="HAMAP" id="MF_02126">
    <property type="entry name" value="RF_methyltr_PrmC"/>
    <property type="match status" value="1"/>
</dbReference>
<feature type="domain" description="Release factor glutamine methyltransferase N-terminal" evidence="7">
    <location>
        <begin position="7"/>
        <end position="74"/>
    </location>
</feature>
<comment type="catalytic activity">
    <reaction evidence="4 5">
        <text>L-glutaminyl-[peptide chain release factor] + S-adenosyl-L-methionine = N(5)-methyl-L-glutaminyl-[peptide chain release factor] + S-adenosyl-L-homocysteine + H(+)</text>
        <dbReference type="Rhea" id="RHEA:42896"/>
        <dbReference type="Rhea" id="RHEA-COMP:10271"/>
        <dbReference type="Rhea" id="RHEA-COMP:10272"/>
        <dbReference type="ChEBI" id="CHEBI:15378"/>
        <dbReference type="ChEBI" id="CHEBI:30011"/>
        <dbReference type="ChEBI" id="CHEBI:57856"/>
        <dbReference type="ChEBI" id="CHEBI:59789"/>
        <dbReference type="ChEBI" id="CHEBI:61891"/>
        <dbReference type="EC" id="2.1.1.297"/>
    </reaction>
</comment>
<dbReference type="Proteomes" id="UP001171687">
    <property type="component" value="Unassembled WGS sequence"/>
</dbReference>
<comment type="function">
    <text evidence="5">Methylates the class 1 translation termination release factors RF1/PrfA and RF2/PrfB on the glutamine residue of the universally conserved GGQ motif.</text>
</comment>
<evidence type="ECO:0000256" key="5">
    <source>
        <dbReference type="HAMAP-Rule" id="MF_02126"/>
    </source>
</evidence>
<dbReference type="Proteomes" id="UP000242470">
    <property type="component" value="Unassembled WGS sequence"/>
</dbReference>
<dbReference type="InterPro" id="IPR007848">
    <property type="entry name" value="Small_mtfrase_dom"/>
</dbReference>
<comment type="similarity">
    <text evidence="5">Belongs to the protein N5-glutamine methyltransferase family. PrmC subfamily.</text>
</comment>
<dbReference type="PANTHER" id="PTHR18895:SF74">
    <property type="entry name" value="MTRF1L RELEASE FACTOR GLUTAMINE METHYLTRANSFERASE"/>
    <property type="match status" value="1"/>
</dbReference>
<feature type="domain" description="Methyltransferase small" evidence="6">
    <location>
        <begin position="104"/>
        <end position="193"/>
    </location>
</feature>
<dbReference type="CDD" id="cd02440">
    <property type="entry name" value="AdoMet_MTases"/>
    <property type="match status" value="1"/>
</dbReference>
<keyword evidence="2 5" id="KW-0808">Transferase</keyword>
<name>A0AAP8PQV1_9STAP</name>
<organism evidence="9 10">
    <name type="scientific">Staphylococcus auricularis</name>
    <dbReference type="NCBI Taxonomy" id="29379"/>
    <lineage>
        <taxon>Bacteria</taxon>
        <taxon>Bacillati</taxon>
        <taxon>Bacillota</taxon>
        <taxon>Bacilli</taxon>
        <taxon>Bacillales</taxon>
        <taxon>Staphylococcaceae</taxon>
        <taxon>Staphylococcus</taxon>
    </lineage>
</organism>
<dbReference type="GO" id="GO:0102559">
    <property type="term" value="F:peptide chain release factor N(5)-glutamine methyltransferase activity"/>
    <property type="evidence" value="ECO:0007669"/>
    <property type="project" value="UniProtKB-EC"/>
</dbReference>
<dbReference type="NCBIfam" id="TIGR03534">
    <property type="entry name" value="RF_mod_PrmC"/>
    <property type="match status" value="1"/>
</dbReference>
<dbReference type="InterPro" id="IPR040758">
    <property type="entry name" value="PrmC_N"/>
</dbReference>
<evidence type="ECO:0000256" key="3">
    <source>
        <dbReference type="ARBA" id="ARBA00022691"/>
    </source>
</evidence>
<evidence type="ECO:0000313" key="10">
    <source>
        <dbReference type="Proteomes" id="UP000242470"/>
    </source>
</evidence>
<feature type="binding site" evidence="5">
    <location>
        <begin position="117"/>
        <end position="121"/>
    </location>
    <ligand>
        <name>S-adenosyl-L-methionine</name>
        <dbReference type="ChEBI" id="CHEBI:59789"/>
    </ligand>
</feature>
<dbReference type="NCBIfam" id="TIGR00536">
    <property type="entry name" value="hemK_fam"/>
    <property type="match status" value="1"/>
</dbReference>
<feature type="binding site" evidence="5">
    <location>
        <position position="184"/>
    </location>
    <ligand>
        <name>S-adenosyl-L-methionine</name>
        <dbReference type="ChEBI" id="CHEBI:59789"/>
    </ligand>
</feature>
<gene>
    <name evidence="5 9" type="primary">prmC</name>
    <name evidence="9" type="ORF">CD158_01415</name>
    <name evidence="8" type="ORF">QYH67_11675</name>
</gene>
<evidence type="ECO:0000256" key="2">
    <source>
        <dbReference type="ARBA" id="ARBA00022679"/>
    </source>
</evidence>
<dbReference type="RefSeq" id="WP_059107898.1">
    <property type="nucleotide sequence ID" value="NZ_AP024589.1"/>
</dbReference>
<dbReference type="EC" id="2.1.1.297" evidence="5"/>
<comment type="caution">
    <text evidence="5">Lacks conserved residue(s) required for the propagation of feature annotation.</text>
</comment>
<evidence type="ECO:0000256" key="1">
    <source>
        <dbReference type="ARBA" id="ARBA00022603"/>
    </source>
</evidence>
<protein>
    <recommendedName>
        <fullName evidence="5">Release factor glutamine methyltransferase</fullName>
        <shortName evidence="5">RF MTase</shortName>
        <ecNumber evidence="5">2.1.1.297</ecNumber>
    </recommendedName>
    <alternativeName>
        <fullName evidence="5">N5-glutamine methyltransferase PrmC</fullName>
    </alternativeName>
    <alternativeName>
        <fullName evidence="5">Protein-(glutamine-N5) MTase PrmC</fullName>
    </alternativeName>
    <alternativeName>
        <fullName evidence="5">Protein-glutamine N-methyltransferase PrmC</fullName>
    </alternativeName>
</protein>
<feature type="binding site" evidence="5">
    <location>
        <position position="140"/>
    </location>
    <ligand>
        <name>S-adenosyl-L-methionine</name>
        <dbReference type="ChEBI" id="CHEBI:59789"/>
    </ligand>
</feature>
<reference evidence="9 10" key="1">
    <citation type="submission" date="2017-08" db="EMBL/GenBank/DDBJ databases">
        <title>Draft genome sequences of 64 type strains of genus Staph aureus.</title>
        <authorList>
            <person name="Cole K."/>
            <person name="Golubchik T."/>
            <person name="Russell J."/>
            <person name="Foster D."/>
            <person name="Llewelyn M."/>
            <person name="Wilson D."/>
            <person name="Crook D."/>
            <person name="Paul J."/>
        </authorList>
    </citation>
    <scope>NUCLEOTIDE SEQUENCE [LARGE SCALE GENOMIC DNA]</scope>
    <source>
        <strain evidence="9 10">NCTC 12101</strain>
    </source>
</reference>
<dbReference type="InterPro" id="IPR004556">
    <property type="entry name" value="HemK-like"/>
</dbReference>
<evidence type="ECO:0000256" key="4">
    <source>
        <dbReference type="ARBA" id="ARBA00048391"/>
    </source>
</evidence>
<proteinExistence type="inferred from homology"/>